<protein>
    <submittedName>
        <fullName evidence="1">Unannotated protein</fullName>
    </submittedName>
</protein>
<evidence type="ECO:0000313" key="2">
    <source>
        <dbReference type="EMBL" id="CAB4989275.1"/>
    </source>
</evidence>
<dbReference type="Pfam" id="PF10604">
    <property type="entry name" value="Polyketide_cyc2"/>
    <property type="match status" value="1"/>
</dbReference>
<dbReference type="InterPro" id="IPR023393">
    <property type="entry name" value="START-like_dom_sf"/>
</dbReference>
<gene>
    <name evidence="1" type="ORF">UFOPK2996_00352</name>
    <name evidence="2" type="ORF">UFOPK3974_00840</name>
</gene>
<reference evidence="1" key="1">
    <citation type="submission" date="2020-05" db="EMBL/GenBank/DDBJ databases">
        <authorList>
            <person name="Chiriac C."/>
            <person name="Salcher M."/>
            <person name="Ghai R."/>
            <person name="Kavagutti S V."/>
        </authorList>
    </citation>
    <scope>NUCLEOTIDE SEQUENCE</scope>
</reference>
<name>A0A6J6X0N1_9ZZZZ</name>
<proteinExistence type="predicted"/>
<evidence type="ECO:0000313" key="1">
    <source>
        <dbReference type="EMBL" id="CAB4790009.1"/>
    </source>
</evidence>
<sequence length="168" mass="18283">MHELGNVATLTTMSADKVSVTRVIAATPDVLFAVVADPARHVEIDGSGTVKGSGGEPGTRLSLGAEFGMSMRHGVPYKMVNEVVEFEDDRLIAWKPRLDGPGFIGTLMGAVIWRYSFEPVEGGTRVTETWDPTQSKMSWMLGLLGEQKSAQANMEKTLERLDQLVTNT</sequence>
<dbReference type="EMBL" id="CAFAAH010000027">
    <property type="protein sequence ID" value="CAB4790009.1"/>
    <property type="molecule type" value="Genomic_DNA"/>
</dbReference>
<dbReference type="InterPro" id="IPR019587">
    <property type="entry name" value="Polyketide_cyclase/dehydratase"/>
</dbReference>
<accession>A0A6J6X0N1</accession>
<dbReference type="SUPFAM" id="SSF55961">
    <property type="entry name" value="Bet v1-like"/>
    <property type="match status" value="1"/>
</dbReference>
<dbReference type="EMBL" id="CAFBOR010000109">
    <property type="protein sequence ID" value="CAB4989275.1"/>
    <property type="molecule type" value="Genomic_DNA"/>
</dbReference>
<dbReference type="AlphaFoldDB" id="A0A6J6X0N1"/>
<dbReference type="Gene3D" id="3.30.530.20">
    <property type="match status" value="1"/>
</dbReference>
<organism evidence="1">
    <name type="scientific">freshwater metagenome</name>
    <dbReference type="NCBI Taxonomy" id="449393"/>
    <lineage>
        <taxon>unclassified sequences</taxon>
        <taxon>metagenomes</taxon>
        <taxon>ecological metagenomes</taxon>
    </lineage>
</organism>